<dbReference type="Proteomes" id="UP000824120">
    <property type="component" value="Chromosome 9"/>
</dbReference>
<dbReference type="InterPro" id="IPR036397">
    <property type="entry name" value="RNaseH_sf"/>
</dbReference>
<sequence>MLYMSNLTCILHISVLKVINLGGMKLTMESSFSIGIVGPILNLKQSIRLWWAVEGNYRVKRMNTIIRGGSFSEFKGNVAATLGLLFFQNWNSTNLNFLLEWLDETLILLIYGSAALIGNLKKIIVLVQFQISETTNLVAEARAIRESLNYCIKHEISNIIIQTDFLVMVIEKRYFTRVNIPLEKEIRLLTNFKKFIAQKRESLI</sequence>
<proteinExistence type="predicted"/>
<gene>
    <name evidence="1" type="ORF">H5410_045849</name>
</gene>
<keyword evidence="2" id="KW-1185">Reference proteome</keyword>
<name>A0A9J5XCU0_SOLCO</name>
<evidence type="ECO:0000313" key="2">
    <source>
        <dbReference type="Proteomes" id="UP000824120"/>
    </source>
</evidence>
<dbReference type="Gene3D" id="3.30.420.10">
    <property type="entry name" value="Ribonuclease H-like superfamily/Ribonuclease H"/>
    <property type="match status" value="1"/>
</dbReference>
<dbReference type="EMBL" id="JACXVP010000009">
    <property type="protein sequence ID" value="KAG5585415.1"/>
    <property type="molecule type" value="Genomic_DNA"/>
</dbReference>
<organism evidence="1 2">
    <name type="scientific">Solanum commersonii</name>
    <name type="common">Commerson's wild potato</name>
    <name type="synonym">Commerson's nightshade</name>
    <dbReference type="NCBI Taxonomy" id="4109"/>
    <lineage>
        <taxon>Eukaryota</taxon>
        <taxon>Viridiplantae</taxon>
        <taxon>Streptophyta</taxon>
        <taxon>Embryophyta</taxon>
        <taxon>Tracheophyta</taxon>
        <taxon>Spermatophyta</taxon>
        <taxon>Magnoliopsida</taxon>
        <taxon>eudicotyledons</taxon>
        <taxon>Gunneridae</taxon>
        <taxon>Pentapetalae</taxon>
        <taxon>asterids</taxon>
        <taxon>lamiids</taxon>
        <taxon>Solanales</taxon>
        <taxon>Solanaceae</taxon>
        <taxon>Solanoideae</taxon>
        <taxon>Solaneae</taxon>
        <taxon>Solanum</taxon>
    </lineage>
</organism>
<dbReference type="GO" id="GO:0003676">
    <property type="term" value="F:nucleic acid binding"/>
    <property type="evidence" value="ECO:0007669"/>
    <property type="project" value="InterPro"/>
</dbReference>
<dbReference type="AlphaFoldDB" id="A0A9J5XCU0"/>
<evidence type="ECO:0000313" key="1">
    <source>
        <dbReference type="EMBL" id="KAG5585415.1"/>
    </source>
</evidence>
<accession>A0A9J5XCU0</accession>
<reference evidence="1 2" key="1">
    <citation type="submission" date="2020-09" db="EMBL/GenBank/DDBJ databases">
        <title>De no assembly of potato wild relative species, Solanum commersonii.</title>
        <authorList>
            <person name="Cho K."/>
        </authorList>
    </citation>
    <scope>NUCLEOTIDE SEQUENCE [LARGE SCALE GENOMIC DNA]</scope>
    <source>
        <strain evidence="1">LZ3.2</strain>
        <tissue evidence="1">Leaf</tissue>
    </source>
</reference>
<protein>
    <submittedName>
        <fullName evidence="1">Uncharacterized protein</fullName>
    </submittedName>
</protein>
<comment type="caution">
    <text evidence="1">The sequence shown here is derived from an EMBL/GenBank/DDBJ whole genome shotgun (WGS) entry which is preliminary data.</text>
</comment>